<dbReference type="SUPFAM" id="SSF53474">
    <property type="entry name" value="alpha/beta-Hydrolases"/>
    <property type="match status" value="1"/>
</dbReference>
<dbReference type="PROSITE" id="PS51257">
    <property type="entry name" value="PROKAR_LIPOPROTEIN"/>
    <property type="match status" value="1"/>
</dbReference>
<keyword evidence="4" id="KW-1185">Reference proteome</keyword>
<dbReference type="PRINTS" id="PR00111">
    <property type="entry name" value="ABHYDROLASE"/>
</dbReference>
<dbReference type="Proteomes" id="UP000280346">
    <property type="component" value="Unassembled WGS sequence"/>
</dbReference>
<name>A0A3S0WYD8_9PROT</name>
<dbReference type="InterPro" id="IPR000073">
    <property type="entry name" value="AB_hydrolase_1"/>
</dbReference>
<gene>
    <name evidence="3" type="ORF">EJ913_01860</name>
</gene>
<dbReference type="InterPro" id="IPR022742">
    <property type="entry name" value="Hydrolase_4"/>
</dbReference>
<protein>
    <submittedName>
        <fullName evidence="3">Alpha/beta fold hydrolase</fullName>
    </submittedName>
</protein>
<feature type="signal peptide" evidence="1">
    <location>
        <begin position="1"/>
        <end position="32"/>
    </location>
</feature>
<keyword evidence="3" id="KW-0378">Hydrolase</keyword>
<evidence type="ECO:0000313" key="3">
    <source>
        <dbReference type="EMBL" id="RUQ75883.1"/>
    </source>
</evidence>
<dbReference type="Gene3D" id="3.40.50.1820">
    <property type="entry name" value="alpha/beta hydrolase"/>
    <property type="match status" value="1"/>
</dbReference>
<dbReference type="OrthoDB" id="9806902at2"/>
<dbReference type="InterPro" id="IPR029058">
    <property type="entry name" value="AB_hydrolase_fold"/>
</dbReference>
<dbReference type="AlphaFoldDB" id="A0A3S0WYD8"/>
<accession>A0A3S0WYD8</accession>
<evidence type="ECO:0000313" key="4">
    <source>
        <dbReference type="Proteomes" id="UP000280346"/>
    </source>
</evidence>
<organism evidence="3 4">
    <name type="scientific">Azospirillum doebereinerae</name>
    <dbReference type="NCBI Taxonomy" id="92933"/>
    <lineage>
        <taxon>Bacteria</taxon>
        <taxon>Pseudomonadati</taxon>
        <taxon>Pseudomonadota</taxon>
        <taxon>Alphaproteobacteria</taxon>
        <taxon>Rhodospirillales</taxon>
        <taxon>Azospirillaceae</taxon>
        <taxon>Azospirillum</taxon>
    </lineage>
</organism>
<evidence type="ECO:0000259" key="2">
    <source>
        <dbReference type="Pfam" id="PF12146"/>
    </source>
</evidence>
<dbReference type="PANTHER" id="PTHR11614">
    <property type="entry name" value="PHOSPHOLIPASE-RELATED"/>
    <property type="match status" value="1"/>
</dbReference>
<feature type="chain" id="PRO_5018655024" evidence="1">
    <location>
        <begin position="33"/>
        <end position="365"/>
    </location>
</feature>
<proteinExistence type="predicted"/>
<dbReference type="EMBL" id="RZIJ01000001">
    <property type="protein sequence ID" value="RUQ75883.1"/>
    <property type="molecule type" value="Genomic_DNA"/>
</dbReference>
<dbReference type="InterPro" id="IPR051044">
    <property type="entry name" value="MAG_DAG_Lipase"/>
</dbReference>
<dbReference type="Pfam" id="PF12146">
    <property type="entry name" value="Hydrolase_4"/>
    <property type="match status" value="1"/>
</dbReference>
<keyword evidence="1" id="KW-0732">Signal</keyword>
<reference evidence="3 4" key="1">
    <citation type="submission" date="2018-12" db="EMBL/GenBank/DDBJ databases">
        <authorList>
            <person name="Yang Y."/>
        </authorList>
    </citation>
    <scope>NUCLEOTIDE SEQUENCE [LARGE SCALE GENOMIC DNA]</scope>
    <source>
        <strain evidence="3 4">GSF71</strain>
    </source>
</reference>
<evidence type="ECO:0000256" key="1">
    <source>
        <dbReference type="SAM" id="SignalP"/>
    </source>
</evidence>
<comment type="caution">
    <text evidence="3">The sequence shown here is derived from an EMBL/GenBank/DDBJ whole genome shotgun (WGS) entry which is preliminary data.</text>
</comment>
<dbReference type="GO" id="GO:0016787">
    <property type="term" value="F:hydrolase activity"/>
    <property type="evidence" value="ECO:0007669"/>
    <property type="project" value="UniProtKB-KW"/>
</dbReference>
<sequence length="365" mass="37706">MVIGRVFKTGFAVLLLAALAACVPTRSPPASSAASAPAVPAAPAAAPYILGAALGADTLTADDGVSLPLHSWTADGPVRAVVVAVHGMNDYGNVFDRPARLWEKAGITTYALDQRGFGQAVRRGRWYGGDRMAGDALVLARLARARHPGIPVFLLGESMGGAVAVLAAARAEPGLLSGLVLSAPAIWGVGARAAVVRAASVVMGALAPGWTAPPLSTKNASTDDPVALKRIREDKLIIHQTRFDTLAGIVDLMRDAQASAAKVTLPTLLLLGDLDGHVPRDGIAALLRRMTTKSSPGPKLAFYEGGRHLLMRSLNGDRVSADIASWVLAPDAPLPSGADARARACPQLLLTPAKGCAFGRTAAKR</sequence>
<feature type="domain" description="Serine aminopeptidase S33" evidence="2">
    <location>
        <begin position="77"/>
        <end position="312"/>
    </location>
</feature>